<dbReference type="Proteomes" id="UP000233551">
    <property type="component" value="Unassembled WGS sequence"/>
</dbReference>
<feature type="non-terminal residue" evidence="2">
    <location>
        <position position="1"/>
    </location>
</feature>
<name>A0A2I0HYT7_PUNGR</name>
<evidence type="ECO:0000313" key="3">
    <source>
        <dbReference type="Proteomes" id="UP000233551"/>
    </source>
</evidence>
<dbReference type="AlphaFoldDB" id="A0A2I0HYT7"/>
<comment type="caution">
    <text evidence="2">The sequence shown here is derived from an EMBL/GenBank/DDBJ whole genome shotgun (WGS) entry which is preliminary data.</text>
</comment>
<feature type="region of interest" description="Disordered" evidence="1">
    <location>
        <begin position="31"/>
        <end position="58"/>
    </location>
</feature>
<dbReference type="EMBL" id="PGOL01004867">
    <property type="protein sequence ID" value="PKI36426.1"/>
    <property type="molecule type" value="Genomic_DNA"/>
</dbReference>
<keyword evidence="3" id="KW-1185">Reference proteome</keyword>
<reference evidence="2 3" key="1">
    <citation type="submission" date="2017-11" db="EMBL/GenBank/DDBJ databases">
        <title>De-novo sequencing of pomegranate (Punica granatum L.) genome.</title>
        <authorList>
            <person name="Akparov Z."/>
            <person name="Amiraslanov A."/>
            <person name="Hajiyeva S."/>
            <person name="Abbasov M."/>
            <person name="Kaur K."/>
            <person name="Hamwieh A."/>
            <person name="Solovyev V."/>
            <person name="Salamov A."/>
            <person name="Braich B."/>
            <person name="Kosarev P."/>
            <person name="Mahmoud A."/>
            <person name="Hajiyev E."/>
            <person name="Babayeva S."/>
            <person name="Izzatullayeva V."/>
            <person name="Mammadov A."/>
            <person name="Mammadov A."/>
            <person name="Sharifova S."/>
            <person name="Ojaghi J."/>
            <person name="Eynullazada K."/>
            <person name="Bayramov B."/>
            <person name="Abdulazimova A."/>
            <person name="Shahmuradov I."/>
        </authorList>
    </citation>
    <scope>NUCLEOTIDE SEQUENCE [LARGE SCALE GENOMIC DNA]</scope>
    <source>
        <strain evidence="3">cv. AG2017</strain>
        <tissue evidence="2">Leaf</tissue>
    </source>
</reference>
<evidence type="ECO:0000313" key="2">
    <source>
        <dbReference type="EMBL" id="PKI36426.1"/>
    </source>
</evidence>
<proteinExistence type="predicted"/>
<protein>
    <submittedName>
        <fullName evidence="2">Uncharacterized protein</fullName>
    </submittedName>
</protein>
<feature type="compositionally biased region" description="Basic and acidic residues" evidence="1">
    <location>
        <begin position="32"/>
        <end position="58"/>
    </location>
</feature>
<gene>
    <name evidence="2" type="ORF">CRG98_043208</name>
</gene>
<sequence length="58" mass="6966">EVDRGIEWMKWRRDLMEVELHSEAAEPAVVRKRAEAVAGEGRERRADERRRREQGLRH</sequence>
<evidence type="ECO:0000256" key="1">
    <source>
        <dbReference type="SAM" id="MobiDB-lite"/>
    </source>
</evidence>
<organism evidence="2 3">
    <name type="scientific">Punica granatum</name>
    <name type="common">Pomegranate</name>
    <dbReference type="NCBI Taxonomy" id="22663"/>
    <lineage>
        <taxon>Eukaryota</taxon>
        <taxon>Viridiplantae</taxon>
        <taxon>Streptophyta</taxon>
        <taxon>Embryophyta</taxon>
        <taxon>Tracheophyta</taxon>
        <taxon>Spermatophyta</taxon>
        <taxon>Magnoliopsida</taxon>
        <taxon>eudicotyledons</taxon>
        <taxon>Gunneridae</taxon>
        <taxon>Pentapetalae</taxon>
        <taxon>rosids</taxon>
        <taxon>malvids</taxon>
        <taxon>Myrtales</taxon>
        <taxon>Lythraceae</taxon>
        <taxon>Punica</taxon>
    </lineage>
</organism>
<accession>A0A2I0HYT7</accession>